<reference evidence="1 2" key="1">
    <citation type="submission" date="2017-02" db="EMBL/GenBank/DDBJ databases">
        <authorList>
            <person name="Peterson S.W."/>
        </authorList>
    </citation>
    <scope>NUCLEOTIDE SEQUENCE [LARGE SCALE GENOMIC DNA]</scope>
    <source>
        <strain evidence="1">Psychrobacter_piechaudii</strain>
    </source>
</reference>
<dbReference type="RefSeq" id="WP_244156549.1">
    <property type="nucleotide sequence ID" value="NZ_FUGE01000110.1"/>
</dbReference>
<protein>
    <submittedName>
        <fullName evidence="1">Uncharacterized protein</fullName>
    </submittedName>
</protein>
<dbReference type="EMBL" id="FUGE01000110">
    <property type="protein sequence ID" value="SJM70346.1"/>
    <property type="molecule type" value="Genomic_DNA"/>
</dbReference>
<evidence type="ECO:0000313" key="2">
    <source>
        <dbReference type="Proteomes" id="UP000188357"/>
    </source>
</evidence>
<name>A0A1R4GQ87_9GAMM</name>
<evidence type="ECO:0000313" key="1">
    <source>
        <dbReference type="EMBL" id="SJM70346.1"/>
    </source>
</evidence>
<keyword evidence="2" id="KW-1185">Reference proteome</keyword>
<sequence>MPNTDIIFKDLNSKDRPFFSHPSTHAALRIRQRTSMLPHELMHFLDLNICIDITQEYGTYGNHKKHLLFYSPKDYFYYVAIQDGLSGKVITVLHLGFHKTLAWPVTDEQCKAARQVYFDYISQLEQEMSTVKSESNINQNLNYQQAKDKVENDRKFKEITNFKRTYKVLVNALYICEEGQAKRRTLFKLSVDYYINDFEKSIKQLLYNNIEITKRIDHHIRRKRLFHETIYRLVFENKKNRNENYVFDFRPSWEAQEHAAHYARQRKIMNQWLSGYQTKCLALPVPSSMKLLRLSY</sequence>
<proteinExistence type="predicted"/>
<accession>A0A1R4GQ87</accession>
<dbReference type="AlphaFoldDB" id="A0A1R4GQ87"/>
<organism evidence="1 2">
    <name type="scientific">Psychrobacter piechaudii</name>
    <dbReference type="NCBI Taxonomy" id="1945521"/>
    <lineage>
        <taxon>Bacteria</taxon>
        <taxon>Pseudomonadati</taxon>
        <taxon>Pseudomonadota</taxon>
        <taxon>Gammaproteobacteria</taxon>
        <taxon>Moraxellales</taxon>
        <taxon>Moraxellaceae</taxon>
        <taxon>Psychrobacter</taxon>
    </lineage>
</organism>
<dbReference type="Proteomes" id="UP000188357">
    <property type="component" value="Unassembled WGS sequence"/>
</dbReference>
<gene>
    <name evidence="1" type="ORF">A1232T_00960</name>
</gene>